<sequence>VQIKSLYVDSSRADLAGSESWRTQGDIGADISLDEESRFSITTNNLAQRLNDPEHNPITHRYIGNPAYWGDIFSSMNISETAGGQMRRLGVALFEPRAASFMEHVTRMTKSLEEKSNQAQVAFHVFAGLAGGTGSGSFLHVIAQLRALYRESQQYPIYLYLLLPEPNSPWARNGAATNYYANGYAALEGLNAYLVSDSKEGANKGGPLFAPIDLTGKTQRFENRARGGETLLKDRLQGCFLVSSINEQNRALPVQEIPELIAQLVYQRIFLIDRSMPDKHRALRDAISLENLATPDESKKSNPNVKLRSVRFQSFGMKRVVIPEEEIREHFSAQFARQAALQMRYNNWPEIGTEFLSEKRKVGFKEFVQKEDNRQLWKISTAQVKLEAGILDDEIKAKRAWKSVQQDWEDVVVHLKQAAWEYPHESKKDVRLDILQDEFQRRYAETFRGLGVENFYNTKLEDLGKPDRHIAEVRDTLEQWMLQEWEEGRLSASDLEVLLDDLLEDLESRLRNIPVTRDKLAEGEALTTEKIAANRDLWGQTGFFGRTFTSKRENVFEEQSELLRGLYERRTLQMAWRFAETFLARLLAELRDKLKPDLIEFRNGLDEALRFFDGRIAHTVQADEQQNDIQENVIKFYEPVKVRKFVRTLLEKEQDQKTWAGDVRRRFLQVVTENQRQSKGRERYFSALVAHGIRMGELKRVLEDVSRHNSEIAHTNQTGEQGRLIGVNIVEKMAEQFSDDKRLQQYVLDLVRSAQTFMKYDANEFGGGRGAEAVMAVLLPQCADKAEFRKRLAELFVRSQGDGVVPHVIDTNLRSNEITLITFKYAFPLRFLQPVHDLKEKYDGRLAQGSRERALLEVQIEDHKPELPSLLRPPPGQPGKQILPLLQLATALGLFSRGQNRQTGQWERILELLDEYGIPQVHVYQDELVTLLESPKQATTLEVGKLQELLRVTTEAQLEILQDAVEAALNQEAYRIATARQVLVQALQQQILAVRDNRDGNIHDPIYHEFKESTRIAIERVNSIF</sequence>
<dbReference type="InterPro" id="IPR036525">
    <property type="entry name" value="Tubulin/FtsZ_GTPase_sf"/>
</dbReference>
<dbReference type="GO" id="GO:0005874">
    <property type="term" value="C:microtubule"/>
    <property type="evidence" value="ECO:0007669"/>
    <property type="project" value="InterPro"/>
</dbReference>
<dbReference type="InterPro" id="IPR017975">
    <property type="entry name" value="Tubulin_CS"/>
</dbReference>
<evidence type="ECO:0000313" key="1">
    <source>
        <dbReference type="EMBL" id="OQX02141.1"/>
    </source>
</evidence>
<dbReference type="Proteomes" id="UP000192491">
    <property type="component" value="Unassembled WGS sequence"/>
</dbReference>
<accession>A0A1Y1QBV4</accession>
<dbReference type="AlphaFoldDB" id="A0A1Y1QBV4"/>
<dbReference type="GO" id="GO:0005525">
    <property type="term" value="F:GTP binding"/>
    <property type="evidence" value="ECO:0007669"/>
    <property type="project" value="InterPro"/>
</dbReference>
<dbReference type="Gene3D" id="3.40.50.1440">
    <property type="entry name" value="Tubulin/FtsZ, GTPase domain"/>
    <property type="match status" value="1"/>
</dbReference>
<dbReference type="InterPro" id="IPR025904">
    <property type="entry name" value="Tubulin-like"/>
</dbReference>
<name>A0A1Y1QBV4_9GAMM</name>
<dbReference type="PROSITE" id="PS00227">
    <property type="entry name" value="TUBULIN"/>
    <property type="match status" value="1"/>
</dbReference>
<reference evidence="1 2" key="1">
    <citation type="submission" date="2017-01" db="EMBL/GenBank/DDBJ databases">
        <title>Novel large sulfur bacteria in the metagenomes of groundwater-fed chemosynthetic microbial mats in the Lake Huron basin.</title>
        <authorList>
            <person name="Sharrar A.M."/>
            <person name="Flood B.E."/>
            <person name="Bailey J.V."/>
            <person name="Jones D.S."/>
            <person name="Biddanda B."/>
            <person name="Ruberg S.A."/>
            <person name="Marcus D.N."/>
            <person name="Dick G.J."/>
        </authorList>
    </citation>
    <scope>NUCLEOTIDE SEQUENCE [LARGE SCALE GENOMIC DNA]</scope>
    <source>
        <strain evidence="1">A8</strain>
    </source>
</reference>
<dbReference type="Pfam" id="PF13809">
    <property type="entry name" value="Tubulin_2"/>
    <property type="match status" value="1"/>
</dbReference>
<protein>
    <recommendedName>
        <fullName evidence="3">YTH domain-containing protein</fullName>
    </recommendedName>
</protein>
<dbReference type="EMBL" id="MTEJ01000514">
    <property type="protein sequence ID" value="OQX02141.1"/>
    <property type="molecule type" value="Genomic_DNA"/>
</dbReference>
<organism evidence="1 2">
    <name type="scientific">Thiothrix lacustris</name>
    <dbReference type="NCBI Taxonomy" id="525917"/>
    <lineage>
        <taxon>Bacteria</taxon>
        <taxon>Pseudomonadati</taxon>
        <taxon>Pseudomonadota</taxon>
        <taxon>Gammaproteobacteria</taxon>
        <taxon>Thiotrichales</taxon>
        <taxon>Thiotrichaceae</taxon>
        <taxon>Thiothrix</taxon>
    </lineage>
</organism>
<evidence type="ECO:0008006" key="3">
    <source>
        <dbReference type="Google" id="ProtNLM"/>
    </source>
</evidence>
<comment type="caution">
    <text evidence="1">The sequence shown here is derived from an EMBL/GenBank/DDBJ whole genome shotgun (WGS) entry which is preliminary data.</text>
</comment>
<dbReference type="SUPFAM" id="SSF52490">
    <property type="entry name" value="Tubulin nucleotide-binding domain-like"/>
    <property type="match status" value="1"/>
</dbReference>
<feature type="non-terminal residue" evidence="1">
    <location>
        <position position="1"/>
    </location>
</feature>
<proteinExistence type="predicted"/>
<gene>
    <name evidence="1" type="ORF">BWK73_43700</name>
</gene>
<dbReference type="GO" id="GO:0007017">
    <property type="term" value="P:microtubule-based process"/>
    <property type="evidence" value="ECO:0007669"/>
    <property type="project" value="InterPro"/>
</dbReference>
<evidence type="ECO:0000313" key="2">
    <source>
        <dbReference type="Proteomes" id="UP000192491"/>
    </source>
</evidence>